<comment type="caution">
    <text evidence="1">The sequence shown here is derived from an EMBL/GenBank/DDBJ whole genome shotgun (WGS) entry which is preliminary data.</text>
</comment>
<protein>
    <submittedName>
        <fullName evidence="1">2446_t:CDS:1</fullName>
    </submittedName>
</protein>
<organism evidence="1 2">
    <name type="scientific">Cetraspora pellucida</name>
    <dbReference type="NCBI Taxonomy" id="1433469"/>
    <lineage>
        <taxon>Eukaryota</taxon>
        <taxon>Fungi</taxon>
        <taxon>Fungi incertae sedis</taxon>
        <taxon>Mucoromycota</taxon>
        <taxon>Glomeromycotina</taxon>
        <taxon>Glomeromycetes</taxon>
        <taxon>Diversisporales</taxon>
        <taxon>Gigasporaceae</taxon>
        <taxon>Cetraspora</taxon>
    </lineage>
</organism>
<evidence type="ECO:0000313" key="2">
    <source>
        <dbReference type="Proteomes" id="UP000789366"/>
    </source>
</evidence>
<dbReference type="EMBL" id="CAJVPW010016164">
    <property type="protein sequence ID" value="CAG8667823.1"/>
    <property type="molecule type" value="Genomic_DNA"/>
</dbReference>
<proteinExistence type="predicted"/>
<accession>A0ACA9NPA9</accession>
<dbReference type="Proteomes" id="UP000789366">
    <property type="component" value="Unassembled WGS sequence"/>
</dbReference>
<name>A0ACA9NPA9_9GLOM</name>
<gene>
    <name evidence="1" type="ORF">SPELUC_LOCUS9528</name>
</gene>
<reference evidence="1" key="1">
    <citation type="submission" date="2021-06" db="EMBL/GenBank/DDBJ databases">
        <authorList>
            <person name="Kallberg Y."/>
            <person name="Tangrot J."/>
            <person name="Rosling A."/>
        </authorList>
    </citation>
    <scope>NUCLEOTIDE SEQUENCE</scope>
    <source>
        <strain evidence="1">28 12/20/2015</strain>
    </source>
</reference>
<keyword evidence="2" id="KW-1185">Reference proteome</keyword>
<sequence length="107" mass="12382">MTEKELATNNMSAKSSEVPTNQQQQKVDKKLITLTGITTSQIRTRAKLSDTPAYCFLKTDQQEQDQRLGNFDKLPDIPIIFRIREQKPCPHHKKYFSDLQKEINCCP</sequence>
<evidence type="ECO:0000313" key="1">
    <source>
        <dbReference type="EMBL" id="CAG8667823.1"/>
    </source>
</evidence>